<evidence type="ECO:0000256" key="1">
    <source>
        <dbReference type="ARBA" id="ARBA00023266"/>
    </source>
</evidence>
<dbReference type="SMART" id="SM00450">
    <property type="entry name" value="RHOD"/>
    <property type="match status" value="1"/>
</dbReference>
<dbReference type="InterPro" id="IPR036873">
    <property type="entry name" value="Rhodanese-like_dom_sf"/>
</dbReference>
<dbReference type="PANTHER" id="PTHR30401:SF0">
    <property type="entry name" value="TRNA 2-SELENOURIDINE SYNTHASE"/>
    <property type="match status" value="1"/>
</dbReference>
<keyword evidence="1" id="KW-0711">Selenium</keyword>
<dbReference type="InterPro" id="IPR017582">
    <property type="entry name" value="SelU"/>
</dbReference>
<dbReference type="RefSeq" id="WP_013268403.1">
    <property type="nucleotide sequence ID" value="NC_014375.1"/>
</dbReference>
<evidence type="ECO:0000259" key="2">
    <source>
        <dbReference type="PROSITE" id="PS50206"/>
    </source>
</evidence>
<feature type="domain" description="Rhodanese" evidence="2">
    <location>
        <begin position="19"/>
        <end position="135"/>
    </location>
</feature>
<sequence>MIRRTTDLSAAACAGFDAIIDVRSPAEFAQDHIPGAINLPVLDDAERAEIGTIYVQSSKFLARRIGAAKVARNIAAHLDGPLKDRDGSFRPLVHCWRGGQRSGAMAAVMDQIGWPVTVLDGGYMTWRRGVQAALYGDGTGLDVVLLDGGTGSGKTALLARLADRGVQVVDLEGLAAHRGSLFGALKDRPQPSQKLFESRLFEALEGLDPDRPVVVEAESSRVGARTVPPALWAAMGRASVIELSAPVEARAAFSARVYADIAADADALETALTRLPPHHSKETVAAWKAMARERAFAPLAAALIADHYDPAYRRMSARRARPLLGRVEMVDVSDGELERAAGMVAATLSRRERA</sequence>
<dbReference type="InParanoid" id="D9QN99"/>
<dbReference type="PANTHER" id="PTHR30401">
    <property type="entry name" value="TRNA 2-SELENOURIDINE SYNTHASE"/>
    <property type="match status" value="1"/>
</dbReference>
<dbReference type="InterPro" id="IPR027417">
    <property type="entry name" value="P-loop_NTPase"/>
</dbReference>
<protein>
    <submittedName>
        <fullName evidence="3">tRNA 2-selenouridine synthase</fullName>
    </submittedName>
</protein>
<dbReference type="InterPro" id="IPR016130">
    <property type="entry name" value="Tyr_Pase_AS"/>
</dbReference>
<dbReference type="PROSITE" id="PS00383">
    <property type="entry name" value="TYR_PHOSPHATASE_1"/>
    <property type="match status" value="1"/>
</dbReference>
<dbReference type="Proteomes" id="UP000002696">
    <property type="component" value="Chromosome"/>
</dbReference>
<dbReference type="EMBL" id="CP002102">
    <property type="protein sequence ID" value="ADL00300.1"/>
    <property type="molecule type" value="Genomic_DNA"/>
</dbReference>
<dbReference type="PROSITE" id="PS00380">
    <property type="entry name" value="RHODANESE_1"/>
    <property type="match status" value="1"/>
</dbReference>
<dbReference type="FunCoup" id="D9QN99">
    <property type="interactions" value="6"/>
</dbReference>
<dbReference type="Pfam" id="PF00581">
    <property type="entry name" value="Rhodanese"/>
    <property type="match status" value="1"/>
</dbReference>
<dbReference type="GO" id="GO:0004792">
    <property type="term" value="F:thiosulfate-cyanide sulfurtransferase activity"/>
    <property type="evidence" value="ECO:0007669"/>
    <property type="project" value="InterPro"/>
</dbReference>
<dbReference type="InterPro" id="IPR058840">
    <property type="entry name" value="AAA_SelU"/>
</dbReference>
<dbReference type="Pfam" id="PF26341">
    <property type="entry name" value="AAA_SelU"/>
    <property type="match status" value="1"/>
</dbReference>
<dbReference type="AlphaFoldDB" id="D9QN99"/>
<gene>
    <name evidence="3" type="ordered locus">Bresu_0987</name>
</gene>
<name>D9QN99_BRESC</name>
<dbReference type="SUPFAM" id="SSF52821">
    <property type="entry name" value="Rhodanese/Cell cycle control phosphatase"/>
    <property type="match status" value="1"/>
</dbReference>
<dbReference type="InterPro" id="IPR001307">
    <property type="entry name" value="Thiosulphate_STrfase_CS"/>
</dbReference>
<dbReference type="SUPFAM" id="SSF52540">
    <property type="entry name" value="P-loop containing nucleoside triphosphate hydrolases"/>
    <property type="match status" value="1"/>
</dbReference>
<reference evidence="4" key="1">
    <citation type="journal article" date="2011" name="J. Bacteriol.">
        <title>Genome sequences of eight morphologically diverse alphaproteobacteria.</title>
        <authorList>
            <consortium name="US DOE Joint Genome Institute"/>
            <person name="Brown P.J."/>
            <person name="Kysela D.T."/>
            <person name="Buechlein A."/>
            <person name="Hemmerich C."/>
            <person name="Brun Y.V."/>
        </authorList>
    </citation>
    <scope>NUCLEOTIDE SEQUENCE [LARGE SCALE GENOMIC DNA]</scope>
    <source>
        <strain evidence="4">ATCC 15264 / DSM 4735 / LMG 14903 / NBRC 16000 / CB 81</strain>
    </source>
</reference>
<organism evidence="3 4">
    <name type="scientific">Brevundimonas subvibrioides (strain ATCC 15264 / DSM 4735 / LMG 14903 / NBRC 16000 / CB 81)</name>
    <name type="common">Caulobacter subvibrioides</name>
    <dbReference type="NCBI Taxonomy" id="633149"/>
    <lineage>
        <taxon>Bacteria</taxon>
        <taxon>Pseudomonadati</taxon>
        <taxon>Pseudomonadota</taxon>
        <taxon>Alphaproteobacteria</taxon>
        <taxon>Caulobacterales</taxon>
        <taxon>Caulobacteraceae</taxon>
        <taxon>Brevundimonas</taxon>
    </lineage>
</organism>
<dbReference type="GO" id="GO:0043828">
    <property type="term" value="F:tRNA 2-selenouridine synthase activity"/>
    <property type="evidence" value="ECO:0007669"/>
    <property type="project" value="InterPro"/>
</dbReference>
<dbReference type="KEGG" id="bsb:Bresu_0987"/>
<dbReference type="Gene3D" id="3.40.250.10">
    <property type="entry name" value="Rhodanese-like domain"/>
    <property type="match status" value="1"/>
</dbReference>
<dbReference type="STRING" id="633149.Bresu_0987"/>
<dbReference type="PROSITE" id="PS50206">
    <property type="entry name" value="RHODANESE_3"/>
    <property type="match status" value="1"/>
</dbReference>
<dbReference type="NCBIfam" id="NF008752">
    <property type="entry name" value="PRK11784.1-4"/>
    <property type="match status" value="1"/>
</dbReference>
<dbReference type="NCBIfam" id="TIGR03167">
    <property type="entry name" value="tRNA_sel_U_synt"/>
    <property type="match status" value="1"/>
</dbReference>
<proteinExistence type="predicted"/>
<dbReference type="BioCyc" id="BSUB633149:G1GM8-987-MONOMER"/>
<dbReference type="HOGENOM" id="CLU_043456_0_0_5"/>
<dbReference type="GO" id="GO:0002098">
    <property type="term" value="P:tRNA wobble uridine modification"/>
    <property type="evidence" value="ECO:0007669"/>
    <property type="project" value="InterPro"/>
</dbReference>
<accession>D9QN99</accession>
<evidence type="ECO:0000313" key="4">
    <source>
        <dbReference type="Proteomes" id="UP000002696"/>
    </source>
</evidence>
<dbReference type="eggNOG" id="COG2603">
    <property type="taxonomic scope" value="Bacteria"/>
</dbReference>
<dbReference type="InterPro" id="IPR001763">
    <property type="entry name" value="Rhodanese-like_dom"/>
</dbReference>
<keyword evidence="4" id="KW-1185">Reference proteome</keyword>
<dbReference type="NCBIfam" id="NF008750">
    <property type="entry name" value="PRK11784.1-2"/>
    <property type="match status" value="1"/>
</dbReference>
<evidence type="ECO:0000313" key="3">
    <source>
        <dbReference type="EMBL" id="ADL00300.1"/>
    </source>
</evidence>
<dbReference type="OrthoDB" id="9789585at2"/>